<dbReference type="AlphaFoldDB" id="A0A1V4I9K7"/>
<proteinExistence type="predicted"/>
<name>A0A1V4I9K7_9CLOT</name>
<dbReference type="PROSITE" id="PS50893">
    <property type="entry name" value="ABC_TRANSPORTER_2"/>
    <property type="match status" value="1"/>
</dbReference>
<dbReference type="InterPro" id="IPR003593">
    <property type="entry name" value="AAA+_ATPase"/>
</dbReference>
<keyword evidence="3 5" id="KW-0067">ATP-binding</keyword>
<dbReference type="Proteomes" id="UP000190080">
    <property type="component" value="Unassembled WGS sequence"/>
</dbReference>
<evidence type="ECO:0000313" key="5">
    <source>
        <dbReference type="EMBL" id="OPJ56603.1"/>
    </source>
</evidence>
<keyword evidence="5" id="KW-0378">Hydrolase</keyword>
<dbReference type="STRING" id="1450648.CLORY_42510"/>
<reference evidence="5 6" key="1">
    <citation type="submission" date="2017-03" db="EMBL/GenBank/DDBJ databases">
        <title>Genome sequence of Clostridium oryzae DSM 28571.</title>
        <authorList>
            <person name="Poehlein A."/>
            <person name="Daniel R."/>
        </authorList>
    </citation>
    <scope>NUCLEOTIDE SEQUENCE [LARGE SCALE GENOMIC DNA]</scope>
    <source>
        <strain evidence="5 6">DSM 28571</strain>
    </source>
</reference>
<protein>
    <submittedName>
        <fullName evidence="5">SkfA peptide export ATP-binding protein SkfE</fullName>
        <ecNumber evidence="5">3.6.3.25</ecNumber>
    </submittedName>
</protein>
<gene>
    <name evidence="5" type="primary">skfE</name>
    <name evidence="5" type="ORF">CLORY_42510</name>
</gene>
<keyword evidence="2" id="KW-0547">Nucleotide-binding</keyword>
<dbReference type="PANTHER" id="PTHR42939">
    <property type="entry name" value="ABC TRANSPORTER ATP-BINDING PROTEIN ALBC-RELATED"/>
    <property type="match status" value="1"/>
</dbReference>
<evidence type="ECO:0000256" key="2">
    <source>
        <dbReference type="ARBA" id="ARBA00022741"/>
    </source>
</evidence>
<dbReference type="EMBL" id="MZGV01000094">
    <property type="protein sequence ID" value="OPJ56603.1"/>
    <property type="molecule type" value="Genomic_DNA"/>
</dbReference>
<evidence type="ECO:0000256" key="3">
    <source>
        <dbReference type="ARBA" id="ARBA00022840"/>
    </source>
</evidence>
<sequence length="233" mass="26598">MENLIEITELTKKYEGKTVLENVSFDIPSGRIVGLLGPNGAGKTTIIKILAGVINDYKGKVLINHEPPGIYTKSIVSYLPDKTYFSNWMKVSDTINLFDDFYEDFDRAKAMKLLKRLNIDEKLKITKLSKGIYEKLQLVIVMSRKARVYILDEPLGGVDPASRDVILDTILTNYSEDSSVILSTQLIQDVERVFDKVIMIKDKEIFINEDVDTLRLKYGKSVDEIFREVFRCS</sequence>
<dbReference type="EC" id="3.6.3.25" evidence="5"/>
<feature type="domain" description="ABC transporter" evidence="4">
    <location>
        <begin position="5"/>
        <end position="227"/>
    </location>
</feature>
<dbReference type="Pfam" id="PF00005">
    <property type="entry name" value="ABC_tran"/>
    <property type="match status" value="1"/>
</dbReference>
<evidence type="ECO:0000313" key="6">
    <source>
        <dbReference type="Proteomes" id="UP000190080"/>
    </source>
</evidence>
<dbReference type="SMART" id="SM00382">
    <property type="entry name" value="AAA"/>
    <property type="match status" value="1"/>
</dbReference>
<dbReference type="InterPro" id="IPR003439">
    <property type="entry name" value="ABC_transporter-like_ATP-bd"/>
</dbReference>
<dbReference type="GO" id="GO:0005524">
    <property type="term" value="F:ATP binding"/>
    <property type="evidence" value="ECO:0007669"/>
    <property type="project" value="UniProtKB-KW"/>
</dbReference>
<accession>A0A1V4I9K7</accession>
<keyword evidence="1" id="KW-0813">Transport</keyword>
<keyword evidence="6" id="KW-1185">Reference proteome</keyword>
<evidence type="ECO:0000256" key="1">
    <source>
        <dbReference type="ARBA" id="ARBA00022448"/>
    </source>
</evidence>
<comment type="caution">
    <text evidence="5">The sequence shown here is derived from an EMBL/GenBank/DDBJ whole genome shotgun (WGS) entry which is preliminary data.</text>
</comment>
<dbReference type="GO" id="GO:0016887">
    <property type="term" value="F:ATP hydrolysis activity"/>
    <property type="evidence" value="ECO:0007669"/>
    <property type="project" value="InterPro"/>
</dbReference>
<organism evidence="5 6">
    <name type="scientific">Clostridium oryzae</name>
    <dbReference type="NCBI Taxonomy" id="1450648"/>
    <lineage>
        <taxon>Bacteria</taxon>
        <taxon>Bacillati</taxon>
        <taxon>Bacillota</taxon>
        <taxon>Clostridia</taxon>
        <taxon>Eubacteriales</taxon>
        <taxon>Clostridiaceae</taxon>
        <taxon>Clostridium</taxon>
    </lineage>
</organism>
<dbReference type="OrthoDB" id="9804819at2"/>
<dbReference type="InterPro" id="IPR051782">
    <property type="entry name" value="ABC_Transporter_VariousFunc"/>
</dbReference>
<dbReference type="Gene3D" id="3.40.50.300">
    <property type="entry name" value="P-loop containing nucleotide triphosphate hydrolases"/>
    <property type="match status" value="1"/>
</dbReference>
<dbReference type="CDD" id="cd03230">
    <property type="entry name" value="ABC_DR_subfamily_A"/>
    <property type="match status" value="1"/>
</dbReference>
<evidence type="ECO:0000259" key="4">
    <source>
        <dbReference type="PROSITE" id="PS50893"/>
    </source>
</evidence>
<dbReference type="PANTHER" id="PTHR42939:SF1">
    <property type="entry name" value="ABC TRANSPORTER ATP-BINDING PROTEIN ALBC-RELATED"/>
    <property type="match status" value="1"/>
</dbReference>
<dbReference type="RefSeq" id="WP_079428275.1">
    <property type="nucleotide sequence ID" value="NZ_MZGV01000094.1"/>
</dbReference>
<dbReference type="SUPFAM" id="SSF52540">
    <property type="entry name" value="P-loop containing nucleoside triphosphate hydrolases"/>
    <property type="match status" value="1"/>
</dbReference>
<dbReference type="InterPro" id="IPR027417">
    <property type="entry name" value="P-loop_NTPase"/>
</dbReference>